<dbReference type="Proteomes" id="UP001195483">
    <property type="component" value="Unassembled WGS sequence"/>
</dbReference>
<comment type="caution">
    <text evidence="1">The sequence shown here is derived from an EMBL/GenBank/DDBJ whole genome shotgun (WGS) entry which is preliminary data.</text>
</comment>
<proteinExistence type="predicted"/>
<organism evidence="1 2">
    <name type="scientific">Potamilus streckersoni</name>
    <dbReference type="NCBI Taxonomy" id="2493646"/>
    <lineage>
        <taxon>Eukaryota</taxon>
        <taxon>Metazoa</taxon>
        <taxon>Spiralia</taxon>
        <taxon>Lophotrochozoa</taxon>
        <taxon>Mollusca</taxon>
        <taxon>Bivalvia</taxon>
        <taxon>Autobranchia</taxon>
        <taxon>Heteroconchia</taxon>
        <taxon>Palaeoheterodonta</taxon>
        <taxon>Unionida</taxon>
        <taxon>Unionoidea</taxon>
        <taxon>Unionidae</taxon>
        <taxon>Ambleminae</taxon>
        <taxon>Lampsilini</taxon>
        <taxon>Potamilus</taxon>
    </lineage>
</organism>
<accession>A0AAE0VLV5</accession>
<gene>
    <name evidence="1" type="ORF">CHS0354_013055</name>
</gene>
<protein>
    <submittedName>
        <fullName evidence="1">Uncharacterized protein</fullName>
    </submittedName>
</protein>
<name>A0AAE0VLV5_9BIVA</name>
<dbReference type="AlphaFoldDB" id="A0AAE0VLV5"/>
<dbReference type="EMBL" id="JAEAOA010000791">
    <property type="protein sequence ID" value="KAK3582704.1"/>
    <property type="molecule type" value="Genomic_DNA"/>
</dbReference>
<evidence type="ECO:0000313" key="1">
    <source>
        <dbReference type="EMBL" id="KAK3582704.1"/>
    </source>
</evidence>
<keyword evidence="2" id="KW-1185">Reference proteome</keyword>
<reference evidence="1" key="3">
    <citation type="submission" date="2023-05" db="EMBL/GenBank/DDBJ databases">
        <authorList>
            <person name="Smith C.H."/>
        </authorList>
    </citation>
    <scope>NUCLEOTIDE SEQUENCE</scope>
    <source>
        <strain evidence="1">CHS0354</strain>
        <tissue evidence="1">Mantle</tissue>
    </source>
</reference>
<reference evidence="1" key="2">
    <citation type="journal article" date="2021" name="Genome Biol. Evol.">
        <title>Developing a high-quality reference genome for a parasitic bivalve with doubly uniparental inheritance (Bivalvia: Unionida).</title>
        <authorList>
            <person name="Smith C.H."/>
        </authorList>
    </citation>
    <scope>NUCLEOTIDE SEQUENCE</scope>
    <source>
        <strain evidence="1">CHS0354</strain>
        <tissue evidence="1">Mantle</tissue>
    </source>
</reference>
<evidence type="ECO:0000313" key="2">
    <source>
        <dbReference type="Proteomes" id="UP001195483"/>
    </source>
</evidence>
<sequence>MPGTASSPLEATIVQKVTPTTPLYTTGCVYSHEDYTARSQTEQHSREASVTDVALSNVQQDKIHSLEELTTAIDSVSNDKAPDSDSNRHWYSHCMSYLCLEEGAVHQDMRDDTIWTLYKLKGERSD</sequence>
<reference evidence="1" key="1">
    <citation type="journal article" date="2021" name="Genome Biol. Evol.">
        <title>A High-Quality Reference Genome for a Parasitic Bivalve with Doubly Uniparental Inheritance (Bivalvia: Unionida).</title>
        <authorList>
            <person name="Smith C.H."/>
        </authorList>
    </citation>
    <scope>NUCLEOTIDE SEQUENCE</scope>
    <source>
        <strain evidence="1">CHS0354</strain>
    </source>
</reference>